<name>A0A542XCH9_9MICO</name>
<dbReference type="Pfam" id="PF08002">
    <property type="entry name" value="DUF1697"/>
    <property type="match status" value="1"/>
</dbReference>
<reference evidence="1 2" key="1">
    <citation type="submission" date="2019-06" db="EMBL/GenBank/DDBJ databases">
        <title>Sequencing the genomes of 1000 actinobacteria strains.</title>
        <authorList>
            <person name="Klenk H.-P."/>
        </authorList>
    </citation>
    <scope>NUCLEOTIDE SEQUENCE [LARGE SCALE GENOMIC DNA]</scope>
    <source>
        <strain evidence="1 2">DSM 24617</strain>
    </source>
</reference>
<organism evidence="1 2">
    <name type="scientific">Barrientosiimonas humi</name>
    <dbReference type="NCBI Taxonomy" id="999931"/>
    <lineage>
        <taxon>Bacteria</taxon>
        <taxon>Bacillati</taxon>
        <taxon>Actinomycetota</taxon>
        <taxon>Actinomycetes</taxon>
        <taxon>Micrococcales</taxon>
        <taxon>Dermacoccaceae</taxon>
        <taxon>Barrientosiimonas</taxon>
    </lineage>
</organism>
<dbReference type="SUPFAM" id="SSF160379">
    <property type="entry name" value="SP0830-like"/>
    <property type="match status" value="1"/>
</dbReference>
<keyword evidence="2" id="KW-1185">Reference proteome</keyword>
<dbReference type="AlphaFoldDB" id="A0A542XCH9"/>
<proteinExistence type="predicted"/>
<dbReference type="RefSeq" id="WP_170206820.1">
    <property type="nucleotide sequence ID" value="NZ_CAJTBP010000001.1"/>
</dbReference>
<dbReference type="PANTHER" id="PTHR36439:SF1">
    <property type="entry name" value="DUF1697 DOMAIN-CONTAINING PROTEIN"/>
    <property type="match status" value="1"/>
</dbReference>
<evidence type="ECO:0000313" key="2">
    <source>
        <dbReference type="Proteomes" id="UP000318336"/>
    </source>
</evidence>
<dbReference type="Gene3D" id="3.30.70.1280">
    <property type="entry name" value="SP0830-like domains"/>
    <property type="match status" value="1"/>
</dbReference>
<dbReference type="PANTHER" id="PTHR36439">
    <property type="entry name" value="BLL4334 PROTEIN"/>
    <property type="match status" value="1"/>
</dbReference>
<dbReference type="Proteomes" id="UP000318336">
    <property type="component" value="Unassembled WGS sequence"/>
</dbReference>
<gene>
    <name evidence="1" type="ORF">FB554_1700</name>
</gene>
<accession>A0A542XCH9</accession>
<sequence length="186" mass="19503">MSGLAALLLRGVNVGGVTVRSAPLRACLESIEGVEQAATVLASGNAVVRTGLDPEPLRVAAEAAVERDLGAHVPLVVQTLAQVDDLVATLPYALDDERTHAYVTLAQTEGGLDPWVRLAVELDQEHTRLSPTALAWTCPVGRSLDTPFARAQGRGRLPGSTGETAPITTRNARTLARLQATADKLG</sequence>
<evidence type="ECO:0000313" key="1">
    <source>
        <dbReference type="EMBL" id="TQL33550.1"/>
    </source>
</evidence>
<protein>
    <submittedName>
        <fullName evidence="1">Uncharacterized protein (DUF1697 family)</fullName>
    </submittedName>
</protein>
<comment type="caution">
    <text evidence="1">The sequence shown here is derived from an EMBL/GenBank/DDBJ whole genome shotgun (WGS) entry which is preliminary data.</text>
</comment>
<dbReference type="InterPro" id="IPR012545">
    <property type="entry name" value="DUF1697"/>
</dbReference>
<dbReference type="EMBL" id="VFOK01000001">
    <property type="protein sequence ID" value="TQL33550.1"/>
    <property type="molecule type" value="Genomic_DNA"/>
</dbReference>